<reference evidence="3 4" key="1">
    <citation type="journal article" date="2016" name="Int. J. Syst. Evol. Microbiol.">
        <title>Labrenzia salina sp. nov., isolated from the rhizosphere of the halophyte Arthrocnemum macrostachyum.</title>
        <authorList>
            <person name="Camacho M."/>
            <person name="Redondo-Gomez S."/>
            <person name="Rodriguez-Llorente I."/>
            <person name="Rohde M."/>
            <person name="Sproer C."/>
            <person name="Schumann P."/>
            <person name="Klenk H.P."/>
            <person name="Montero-Calasanz M.D.C."/>
        </authorList>
    </citation>
    <scope>NUCLEOTIDE SEQUENCE [LARGE SCALE GENOMIC DNA]</scope>
    <source>
        <strain evidence="3 4">DSM 29163</strain>
    </source>
</reference>
<dbReference type="InterPro" id="IPR002656">
    <property type="entry name" value="Acyl_transf_3_dom"/>
</dbReference>
<feature type="transmembrane region" description="Helical" evidence="1">
    <location>
        <begin position="20"/>
        <end position="37"/>
    </location>
</feature>
<dbReference type="InterPro" id="IPR050879">
    <property type="entry name" value="Acyltransferase_3"/>
</dbReference>
<dbReference type="Pfam" id="PF01757">
    <property type="entry name" value="Acyl_transf_3"/>
    <property type="match status" value="1"/>
</dbReference>
<protein>
    <submittedName>
        <fullName evidence="3">Acyltransferase family protein</fullName>
    </submittedName>
</protein>
<dbReference type="EMBL" id="JAPEVI010000003">
    <property type="protein sequence ID" value="MCX2722744.1"/>
    <property type="molecule type" value="Genomic_DNA"/>
</dbReference>
<keyword evidence="1" id="KW-0812">Transmembrane</keyword>
<feature type="transmembrane region" description="Helical" evidence="1">
    <location>
        <begin position="323"/>
        <end position="343"/>
    </location>
</feature>
<keyword evidence="1" id="KW-0472">Membrane</keyword>
<dbReference type="GO" id="GO:0016746">
    <property type="term" value="F:acyltransferase activity"/>
    <property type="evidence" value="ECO:0007669"/>
    <property type="project" value="UniProtKB-KW"/>
</dbReference>
<organism evidence="3 4">
    <name type="scientific">Roseibium salinum</name>
    <dbReference type="NCBI Taxonomy" id="1604349"/>
    <lineage>
        <taxon>Bacteria</taxon>
        <taxon>Pseudomonadati</taxon>
        <taxon>Pseudomonadota</taxon>
        <taxon>Alphaproteobacteria</taxon>
        <taxon>Hyphomicrobiales</taxon>
        <taxon>Stappiaceae</taxon>
        <taxon>Roseibium</taxon>
    </lineage>
</organism>
<feature type="transmembrane region" description="Helical" evidence="1">
    <location>
        <begin position="145"/>
        <end position="164"/>
    </location>
</feature>
<keyword evidence="1" id="KW-1133">Transmembrane helix</keyword>
<dbReference type="PANTHER" id="PTHR23028">
    <property type="entry name" value="ACETYLTRANSFERASE"/>
    <property type="match status" value="1"/>
</dbReference>
<evidence type="ECO:0000259" key="2">
    <source>
        <dbReference type="Pfam" id="PF01757"/>
    </source>
</evidence>
<feature type="transmembrane region" description="Helical" evidence="1">
    <location>
        <begin position="82"/>
        <end position="100"/>
    </location>
</feature>
<comment type="caution">
    <text evidence="3">The sequence shown here is derived from an EMBL/GenBank/DDBJ whole genome shotgun (WGS) entry which is preliminary data.</text>
</comment>
<feature type="domain" description="Acyltransferase 3" evidence="2">
    <location>
        <begin position="15"/>
        <end position="340"/>
    </location>
</feature>
<feature type="transmembrane region" description="Helical" evidence="1">
    <location>
        <begin position="197"/>
        <end position="220"/>
    </location>
</feature>
<feature type="transmembrane region" description="Helical" evidence="1">
    <location>
        <begin position="43"/>
        <end position="61"/>
    </location>
</feature>
<accession>A0ABT3R0R8</accession>
<gene>
    <name evidence="3" type="ORF">ON753_10170</name>
</gene>
<keyword evidence="4" id="KW-1185">Reference proteome</keyword>
<evidence type="ECO:0000256" key="1">
    <source>
        <dbReference type="SAM" id="Phobius"/>
    </source>
</evidence>
<evidence type="ECO:0000313" key="3">
    <source>
        <dbReference type="EMBL" id="MCX2722744.1"/>
    </source>
</evidence>
<dbReference type="PANTHER" id="PTHR23028:SF53">
    <property type="entry name" value="ACYL_TRANSF_3 DOMAIN-CONTAINING PROTEIN"/>
    <property type="match status" value="1"/>
</dbReference>
<proteinExistence type="predicted"/>
<dbReference type="Proteomes" id="UP001300261">
    <property type="component" value="Unassembled WGS sequence"/>
</dbReference>
<evidence type="ECO:0000313" key="4">
    <source>
        <dbReference type="Proteomes" id="UP001300261"/>
    </source>
</evidence>
<feature type="transmembrane region" description="Helical" evidence="1">
    <location>
        <begin position="232"/>
        <end position="250"/>
    </location>
</feature>
<feature type="transmembrane region" description="Helical" evidence="1">
    <location>
        <begin position="291"/>
        <end position="311"/>
    </location>
</feature>
<feature type="transmembrane region" description="Helical" evidence="1">
    <location>
        <begin position="262"/>
        <end position="279"/>
    </location>
</feature>
<feature type="transmembrane region" description="Helical" evidence="1">
    <location>
        <begin position="171"/>
        <end position="191"/>
    </location>
</feature>
<sequence length="666" mass="74318">MHSSKSSTGQIGYRADIDGLRGIAVSAVILFHANFTLFRGGFVGVDIFFVISGFLITAISLREWELGRFGILRFFEKRARRILPALFLVTAVSVPFALTIPNPLQTKQFLESVLYVLSFSSNFHFWAQTGYFDTSAELKPLLHTWSLAVEEQYYILFPFLLLVLVRLRASLATLFLVVAFILSIGLAQILIDQGQKLTAFYLLPSRVWEILAGVLCALASRKGLADRIVGKVAEILAGIGLVLVMVSIPVFNDNTVTPGPHALIPVVGTALILMFSRSGGRVYRILSNKPLVFIGLISFSAYLWHQPLFAFARLSVDEPLSPAIMGALCLIVVPLSYLSWRFVEVPFRNRATVTLPGFIGTGLPLTAALVLVSVVGIRNYGYIYYRYPEDVASTYETVLRSVNYDFDAAMYDNGDCVFSSRSIKGKTEERFADCVQRYGPATIVIGDSHGMNISNILAKTEAYDFLLGLAAHGHQAHKSHTSNWYHRHVLPFVEQNRQNIEKVIYHQTESTFWHPATEPATSPSESNLNRADVEKVMKLMSDLSAYAQTVWLGPFPNYGADPVRAVFDLSMRTMAKNQQERLFVLDNHVLEVSKRRNFFYARFADLYPVPESPFFDDCTMYKDADHFSSCGEGMVAAWIAKNGTLKALDSNRSRTSVQLDAGLPVQ</sequence>
<dbReference type="RefSeq" id="WP_265962401.1">
    <property type="nucleotide sequence ID" value="NZ_JAPEVI010000003.1"/>
</dbReference>
<feature type="transmembrane region" description="Helical" evidence="1">
    <location>
        <begin position="355"/>
        <end position="377"/>
    </location>
</feature>
<keyword evidence="3" id="KW-0012">Acyltransferase</keyword>
<name>A0ABT3R0R8_9HYPH</name>
<keyword evidence="3" id="KW-0808">Transferase</keyword>